<evidence type="ECO:0000313" key="3">
    <source>
        <dbReference type="EMBL" id="APW60440.1"/>
    </source>
</evidence>
<dbReference type="Proteomes" id="UP000186309">
    <property type="component" value="Chromosome"/>
</dbReference>
<protein>
    <recommendedName>
        <fullName evidence="2">Putative restriction endonuclease domain-containing protein</fullName>
    </recommendedName>
</protein>
<gene>
    <name evidence="3" type="ORF">BSF38_01908</name>
</gene>
<dbReference type="EMBL" id="CP019082">
    <property type="protein sequence ID" value="APW60440.1"/>
    <property type="molecule type" value="Genomic_DNA"/>
</dbReference>
<dbReference type="InterPro" id="IPR011335">
    <property type="entry name" value="Restrct_endonuc-II-like"/>
</dbReference>
<accession>A0A1U7CNC6</accession>
<keyword evidence="4" id="KW-1185">Reference proteome</keyword>
<dbReference type="InterPro" id="IPR012296">
    <property type="entry name" value="Nuclease_put_TT1808"/>
</dbReference>
<feature type="compositionally biased region" description="Polar residues" evidence="1">
    <location>
        <begin position="1"/>
        <end position="11"/>
    </location>
</feature>
<feature type="region of interest" description="Disordered" evidence="1">
    <location>
        <begin position="1"/>
        <end position="22"/>
    </location>
</feature>
<dbReference type="InterPro" id="IPR008538">
    <property type="entry name" value="Uma2"/>
</dbReference>
<dbReference type="SUPFAM" id="SSF52980">
    <property type="entry name" value="Restriction endonuclease-like"/>
    <property type="match status" value="1"/>
</dbReference>
<dbReference type="CDD" id="cd06260">
    <property type="entry name" value="DUF820-like"/>
    <property type="match status" value="1"/>
</dbReference>
<dbReference type="PANTHER" id="PTHR35400">
    <property type="entry name" value="SLR1083 PROTEIN"/>
    <property type="match status" value="1"/>
</dbReference>
<sequence>MSTITSPTKSHQPPEVAVPPLENGDRLSRIEFERRYLAMPGVKKAELIEGIVYMPSPVSYERHGSPHAKVLGWLIVYKAETPGVGVATDATVRLDLDNEPQPDALLLIDPKRGGQTRRSSDDYIEGAPELVVEVSSSTASIDRNQKLQAYRRNGVREYIIWRVRDRQIDWFALQDGEFVALAPDEQGVYRSRIFPGLALDSPAMLADDVAKVLETLRQAMAGPEHQRFVEKLAN</sequence>
<dbReference type="Pfam" id="PF05685">
    <property type="entry name" value="Uma2"/>
    <property type="match status" value="1"/>
</dbReference>
<organism evidence="3 4">
    <name type="scientific">Paludisphaera borealis</name>
    <dbReference type="NCBI Taxonomy" id="1387353"/>
    <lineage>
        <taxon>Bacteria</taxon>
        <taxon>Pseudomonadati</taxon>
        <taxon>Planctomycetota</taxon>
        <taxon>Planctomycetia</taxon>
        <taxon>Isosphaerales</taxon>
        <taxon>Isosphaeraceae</taxon>
        <taxon>Paludisphaera</taxon>
    </lineage>
</organism>
<dbReference type="KEGG" id="pbor:BSF38_01908"/>
<dbReference type="STRING" id="1387353.BSF38_01908"/>
<reference evidence="4" key="1">
    <citation type="submission" date="2016-12" db="EMBL/GenBank/DDBJ databases">
        <title>Comparative genomics of four Isosphaeraceae planctomycetes: a common pool of plasmids and glycoside hydrolase genes.</title>
        <authorList>
            <person name="Ivanova A."/>
        </authorList>
    </citation>
    <scope>NUCLEOTIDE SEQUENCE [LARGE SCALE GENOMIC DNA]</scope>
    <source>
        <strain evidence="4">PX4</strain>
    </source>
</reference>
<evidence type="ECO:0000256" key="1">
    <source>
        <dbReference type="SAM" id="MobiDB-lite"/>
    </source>
</evidence>
<evidence type="ECO:0000313" key="4">
    <source>
        <dbReference type="Proteomes" id="UP000186309"/>
    </source>
</evidence>
<dbReference type="Gene3D" id="3.90.1570.10">
    <property type="entry name" value="tt1808, chain A"/>
    <property type="match status" value="1"/>
</dbReference>
<proteinExistence type="predicted"/>
<dbReference type="OrthoDB" id="269716at2"/>
<dbReference type="RefSeq" id="WP_076345079.1">
    <property type="nucleotide sequence ID" value="NZ_CP019082.1"/>
</dbReference>
<name>A0A1U7CNC6_9BACT</name>
<dbReference type="PANTHER" id="PTHR35400:SF3">
    <property type="entry name" value="SLL1072 PROTEIN"/>
    <property type="match status" value="1"/>
</dbReference>
<feature type="domain" description="Putative restriction endonuclease" evidence="2">
    <location>
        <begin position="36"/>
        <end position="200"/>
    </location>
</feature>
<evidence type="ECO:0000259" key="2">
    <source>
        <dbReference type="Pfam" id="PF05685"/>
    </source>
</evidence>
<dbReference type="AlphaFoldDB" id="A0A1U7CNC6"/>